<dbReference type="AlphaFoldDB" id="A0A5D0MRU5"/>
<accession>A0A5D0MRU5</accession>
<dbReference type="PANTHER" id="PTHR13754">
    <property type="entry name" value="METALLO-BETA-LACTAMASE SUPERFAMILY PROTEIN"/>
    <property type="match status" value="1"/>
</dbReference>
<dbReference type="SUPFAM" id="SSF56281">
    <property type="entry name" value="Metallo-hydrolase/oxidoreductase"/>
    <property type="match status" value="1"/>
</dbReference>
<organism evidence="2 3">
    <name type="scientific">Flexistipes sinusarabici</name>
    <dbReference type="NCBI Taxonomy" id="2352"/>
    <lineage>
        <taxon>Bacteria</taxon>
        <taxon>Pseudomonadati</taxon>
        <taxon>Deferribacterota</taxon>
        <taxon>Deferribacteres</taxon>
        <taxon>Deferribacterales</taxon>
        <taxon>Flexistipitaceae</taxon>
        <taxon>Flexistipes</taxon>
    </lineage>
</organism>
<feature type="domain" description="Metallo-beta-lactamase" evidence="1">
    <location>
        <begin position="23"/>
        <end position="91"/>
    </location>
</feature>
<reference evidence="2 3" key="1">
    <citation type="submission" date="2019-08" db="EMBL/GenBank/DDBJ databases">
        <title>Genomic characterization of a novel candidate phylum (ARYD3) from a high temperature, high salinity tertiary oil reservoir in north central Oklahoma, USA.</title>
        <authorList>
            <person name="Youssef N.H."/>
            <person name="Yadav A."/>
            <person name="Elshahed M.S."/>
        </authorList>
    </citation>
    <scope>NUCLEOTIDE SEQUENCE [LARGE SCALE GENOMIC DNA]</scope>
    <source>
        <strain evidence="2">ARYD1</strain>
    </source>
</reference>
<dbReference type="InterPro" id="IPR001279">
    <property type="entry name" value="Metallo-B-lactamas"/>
</dbReference>
<keyword evidence="2" id="KW-0378">Hydrolase</keyword>
<dbReference type="GO" id="GO:0016787">
    <property type="term" value="F:hydrolase activity"/>
    <property type="evidence" value="ECO:0007669"/>
    <property type="project" value="UniProtKB-KW"/>
</dbReference>
<proteinExistence type="predicted"/>
<dbReference type="PANTHER" id="PTHR13754:SF13">
    <property type="entry name" value="METALLO-BETA-LACTAMASE SUPERFAMILY PROTEIN (AFU_ORTHOLOGUE AFUA_3G07630)"/>
    <property type="match status" value="1"/>
</dbReference>
<sequence>MKLTFLTDNYTDSRNLLAEHGFSCLINFMGYNFLFDTGQTISMRHNADILGKSLETLDAVFLSHGHYDHTGGLKYISDKKNKPDVYCSNKITDDHGKKNSDNEYKYTGIENQILKGKNLNFSYIDNSINLTPEIIFTHINRYDDFDSDKNLYIKDGEKYL</sequence>
<evidence type="ECO:0000259" key="1">
    <source>
        <dbReference type="Pfam" id="PF00753"/>
    </source>
</evidence>
<dbReference type="Pfam" id="PF00753">
    <property type="entry name" value="Lactamase_B"/>
    <property type="match status" value="1"/>
</dbReference>
<dbReference type="InterPro" id="IPR041712">
    <property type="entry name" value="DHPS-like_MBL-fold"/>
</dbReference>
<dbReference type="GO" id="GO:0016740">
    <property type="term" value="F:transferase activity"/>
    <property type="evidence" value="ECO:0007669"/>
    <property type="project" value="TreeGrafter"/>
</dbReference>
<dbReference type="RefSeq" id="WP_303700269.1">
    <property type="nucleotide sequence ID" value="NZ_VSIV01000054.1"/>
</dbReference>
<name>A0A5D0MRU5_FLESI</name>
<comment type="caution">
    <text evidence="2">The sequence shown here is derived from an EMBL/GenBank/DDBJ whole genome shotgun (WGS) entry which is preliminary data.</text>
</comment>
<dbReference type="InterPro" id="IPR036866">
    <property type="entry name" value="RibonucZ/Hydroxyglut_hydro"/>
</dbReference>
<evidence type="ECO:0000313" key="2">
    <source>
        <dbReference type="EMBL" id="TYB34621.1"/>
    </source>
</evidence>
<dbReference type="Gene3D" id="3.60.15.10">
    <property type="entry name" value="Ribonuclease Z/Hydroxyacylglutathione hydrolase-like"/>
    <property type="match status" value="1"/>
</dbReference>
<evidence type="ECO:0000313" key="3">
    <source>
        <dbReference type="Proteomes" id="UP000323337"/>
    </source>
</evidence>
<dbReference type="EMBL" id="VSIV01000054">
    <property type="protein sequence ID" value="TYB34621.1"/>
    <property type="molecule type" value="Genomic_DNA"/>
</dbReference>
<gene>
    <name evidence="2" type="ORF">FXF49_02160</name>
</gene>
<dbReference type="Proteomes" id="UP000323337">
    <property type="component" value="Unassembled WGS sequence"/>
</dbReference>
<dbReference type="CDD" id="cd07713">
    <property type="entry name" value="DHPS-like_MBL-fold"/>
    <property type="match status" value="1"/>
</dbReference>
<protein>
    <submittedName>
        <fullName evidence="2">MBL fold metallo-hydrolase</fullName>
    </submittedName>
</protein>
<dbReference type="InterPro" id="IPR052926">
    <property type="entry name" value="Metallo-beta-lactamase_dom"/>
</dbReference>